<dbReference type="Proteomes" id="UP000677082">
    <property type="component" value="Unassembled WGS sequence"/>
</dbReference>
<name>A0A919T814_9ACTN</name>
<dbReference type="PROSITE" id="PS50104">
    <property type="entry name" value="TIR"/>
    <property type="match status" value="1"/>
</dbReference>
<protein>
    <recommendedName>
        <fullName evidence="2">TIR domain-containing protein</fullName>
    </recommendedName>
</protein>
<dbReference type="RefSeq" id="WP_213005735.1">
    <property type="nucleotide sequence ID" value="NZ_BOQN01000019.1"/>
</dbReference>
<evidence type="ECO:0000313" key="3">
    <source>
        <dbReference type="EMBL" id="GIM89776.1"/>
    </source>
</evidence>
<dbReference type="InterPro" id="IPR015943">
    <property type="entry name" value="WD40/YVTN_repeat-like_dom_sf"/>
</dbReference>
<evidence type="ECO:0000313" key="4">
    <source>
        <dbReference type="Proteomes" id="UP000677082"/>
    </source>
</evidence>
<dbReference type="Gene3D" id="2.130.10.10">
    <property type="entry name" value="YVTN repeat-like/Quinoprotein amine dehydrogenase"/>
    <property type="match status" value="3"/>
</dbReference>
<evidence type="ECO:0000256" key="1">
    <source>
        <dbReference type="SAM" id="Phobius"/>
    </source>
</evidence>
<organism evidence="3 4">
    <name type="scientific">Paractinoplanes toevensis</name>
    <dbReference type="NCBI Taxonomy" id="571911"/>
    <lineage>
        <taxon>Bacteria</taxon>
        <taxon>Bacillati</taxon>
        <taxon>Actinomycetota</taxon>
        <taxon>Actinomycetes</taxon>
        <taxon>Micromonosporales</taxon>
        <taxon>Micromonosporaceae</taxon>
        <taxon>Paractinoplanes</taxon>
    </lineage>
</organism>
<dbReference type="PANTHER" id="PTHR19879:SF9">
    <property type="entry name" value="TRANSCRIPTION INITIATION FACTOR TFIID SUBUNIT 5"/>
    <property type="match status" value="1"/>
</dbReference>
<dbReference type="SUPFAM" id="SSF50969">
    <property type="entry name" value="YVTN repeat-like/Quinoprotein amine dehydrogenase"/>
    <property type="match status" value="1"/>
</dbReference>
<proteinExistence type="predicted"/>
<dbReference type="InterPro" id="IPR000157">
    <property type="entry name" value="TIR_dom"/>
</dbReference>
<evidence type="ECO:0000259" key="2">
    <source>
        <dbReference type="PROSITE" id="PS50104"/>
    </source>
</evidence>
<dbReference type="InterPro" id="IPR001680">
    <property type="entry name" value="WD40_rpt"/>
</dbReference>
<dbReference type="SMART" id="SM00255">
    <property type="entry name" value="TIR"/>
    <property type="match status" value="1"/>
</dbReference>
<dbReference type="SMART" id="SM00320">
    <property type="entry name" value="WD40"/>
    <property type="match status" value="4"/>
</dbReference>
<reference evidence="3 4" key="1">
    <citation type="submission" date="2021-03" db="EMBL/GenBank/DDBJ databases">
        <title>Whole genome shotgun sequence of Actinoplanes toevensis NBRC 105298.</title>
        <authorList>
            <person name="Komaki H."/>
            <person name="Tamura T."/>
        </authorList>
    </citation>
    <scope>NUCLEOTIDE SEQUENCE [LARGE SCALE GENOMIC DNA]</scope>
    <source>
        <strain evidence="3 4">NBRC 105298</strain>
    </source>
</reference>
<sequence>MERAADGEFDAFISYSHAVDGSLAPALQRALEDLTRPWYRRRALRVFRDRTNLAAAPGLWPAIEAALVRSRYFVLLASPEAAGSAWVQREVAWWLSNREPATLLIALTGGDLRWGLDHVVESGPDCALPGLLTGAYSGEPLWVDLRWARTEPVLSARDSRLLDAAATFAAALHGVPKDDLVGLDLARHRGVLRLTRLVIAVLTVLLVAAATGGVLAVRQRDAAVEQTALAESRTLAMAAQSVAATRVDTAMLLSAQAMRRDPSLRTQSALFAAVTASPHLVRFVPQPAEVTGVAFAETGDIVMGRADGSVSRLDRSASAEEFLGGAGSSPIAVVAVSADGGSVVAADQAGTVRLWSGTTLKWSVPGQPAPVAAAIAPDRRTIAIATTGGADILAMDSGHRRARIAGDGHPRFGIDGEIAAVGFLGDDLVQVGYERGRAEIWRLAARPRRTDVREGPMPQDATTGSAWSAGGRSFYWMIYGAGHGYVPRLDAAVSFRSPVLASQVVAVDETGRRVAVRFGRSIYTVEAGGATEELPGFADATSLTFSPDGRRLLATGAGTAILFDLDRWGRLTTALPDQVGDYACKACGVELAVHPHGRATVWLDGNTLRCRPADGRVRAVPLRYVIDLAFTADGKYLVSATDDVLEVLPAPNGCPPPRVRSPRSIQVRAFGVRPVTGSIVLVWSGNEDEPALVDVATGKVLRKLRLPAGADGVRKAAVDPALNMIAVAADTGAIHWFDMTSGNRTATAEATGTIAPGVLEFQPGTGLLAVSAENSVELWDPHRGLLGRLSGAANQLHFTADGRMLAGLTDGDRLRIWDMPSRTLLGEVAALPDTPSEGFDTKARDPAFAGTANGPGDRWWIAAPGARPTGWTINPAEWATTACTWPNRTLAPTEWRQLVGTDPPADLSCSS</sequence>
<dbReference type="GO" id="GO:0007165">
    <property type="term" value="P:signal transduction"/>
    <property type="evidence" value="ECO:0007669"/>
    <property type="project" value="InterPro"/>
</dbReference>
<dbReference type="InterPro" id="IPR011044">
    <property type="entry name" value="Quino_amine_DH_bsu"/>
</dbReference>
<feature type="domain" description="TIR" evidence="2">
    <location>
        <begin position="7"/>
        <end position="166"/>
    </location>
</feature>
<accession>A0A919T814</accession>
<keyword evidence="1" id="KW-0472">Membrane</keyword>
<dbReference type="SUPFAM" id="SSF51004">
    <property type="entry name" value="C-terminal (heme d1) domain of cytochrome cd1-nitrite reductase"/>
    <property type="match status" value="1"/>
</dbReference>
<dbReference type="InterPro" id="IPR011047">
    <property type="entry name" value="Quinoprotein_ADH-like_sf"/>
</dbReference>
<keyword evidence="4" id="KW-1185">Reference proteome</keyword>
<keyword evidence="1" id="KW-1133">Transmembrane helix</keyword>
<dbReference type="EMBL" id="BOQN01000019">
    <property type="protein sequence ID" value="GIM89776.1"/>
    <property type="molecule type" value="Genomic_DNA"/>
</dbReference>
<dbReference type="PANTHER" id="PTHR19879">
    <property type="entry name" value="TRANSCRIPTION INITIATION FACTOR TFIID"/>
    <property type="match status" value="1"/>
</dbReference>
<keyword evidence="1" id="KW-0812">Transmembrane</keyword>
<feature type="transmembrane region" description="Helical" evidence="1">
    <location>
        <begin position="197"/>
        <end position="217"/>
    </location>
</feature>
<comment type="caution">
    <text evidence="3">The sequence shown here is derived from an EMBL/GenBank/DDBJ whole genome shotgun (WGS) entry which is preliminary data.</text>
</comment>
<dbReference type="InterPro" id="IPR035897">
    <property type="entry name" value="Toll_tir_struct_dom_sf"/>
</dbReference>
<dbReference type="SUPFAM" id="SSF52200">
    <property type="entry name" value="Toll/Interleukin receptor TIR domain"/>
    <property type="match status" value="1"/>
</dbReference>
<dbReference type="InterPro" id="IPR011048">
    <property type="entry name" value="Haem_d1_sf"/>
</dbReference>
<gene>
    <name evidence="3" type="ORF">Ato02nite_015690</name>
</gene>
<dbReference type="AlphaFoldDB" id="A0A919T814"/>
<dbReference type="Gene3D" id="3.40.50.10140">
    <property type="entry name" value="Toll/interleukin-1 receptor homology (TIR) domain"/>
    <property type="match status" value="1"/>
</dbReference>
<dbReference type="SUPFAM" id="SSF50998">
    <property type="entry name" value="Quinoprotein alcohol dehydrogenase-like"/>
    <property type="match status" value="1"/>
</dbReference>